<evidence type="ECO:0000256" key="1">
    <source>
        <dbReference type="SAM" id="Phobius"/>
    </source>
</evidence>
<name>A0A1G5DPV0_9FIRM</name>
<sequence>MAVNPNGVIKGFDILEYKPICVLVVDNRKAVKPFPFNQGMEGFYAGIIVWITAMGIATLHLFSSLTPCA</sequence>
<dbReference type="Proteomes" id="UP000183047">
    <property type="component" value="Unassembled WGS sequence"/>
</dbReference>
<evidence type="ECO:0000313" key="2">
    <source>
        <dbReference type="EMBL" id="SCY16762.1"/>
    </source>
</evidence>
<keyword evidence="3" id="KW-1185">Reference proteome</keyword>
<proteinExistence type="predicted"/>
<accession>A0A1G5DPV0</accession>
<evidence type="ECO:0000313" key="3">
    <source>
        <dbReference type="Proteomes" id="UP000183047"/>
    </source>
</evidence>
<protein>
    <submittedName>
        <fullName evidence="2">Uncharacterized protein</fullName>
    </submittedName>
</protein>
<gene>
    <name evidence="2" type="ORF">SAMN02910451_01588</name>
</gene>
<organism evidence="2 3">
    <name type="scientific">Butyrivibrio hungatei</name>
    <dbReference type="NCBI Taxonomy" id="185008"/>
    <lineage>
        <taxon>Bacteria</taxon>
        <taxon>Bacillati</taxon>
        <taxon>Bacillota</taxon>
        <taxon>Clostridia</taxon>
        <taxon>Lachnospirales</taxon>
        <taxon>Lachnospiraceae</taxon>
        <taxon>Butyrivibrio</taxon>
    </lineage>
</organism>
<feature type="non-terminal residue" evidence="2">
    <location>
        <position position="69"/>
    </location>
</feature>
<dbReference type="AlphaFoldDB" id="A0A1G5DPV0"/>
<dbReference type="EMBL" id="FMUR01000009">
    <property type="protein sequence ID" value="SCY16762.1"/>
    <property type="molecule type" value="Genomic_DNA"/>
</dbReference>
<keyword evidence="1" id="KW-0472">Membrane</keyword>
<keyword evidence="1" id="KW-1133">Transmembrane helix</keyword>
<feature type="transmembrane region" description="Helical" evidence="1">
    <location>
        <begin position="43"/>
        <end position="62"/>
    </location>
</feature>
<keyword evidence="1" id="KW-0812">Transmembrane</keyword>
<reference evidence="3" key="1">
    <citation type="submission" date="2016-10" db="EMBL/GenBank/DDBJ databases">
        <authorList>
            <person name="Varghese N."/>
            <person name="Submissions S."/>
        </authorList>
    </citation>
    <scope>NUCLEOTIDE SEQUENCE [LARGE SCALE GENOMIC DNA]</scope>
    <source>
        <strain evidence="3">XBD2006</strain>
    </source>
</reference>